<dbReference type="OrthoDB" id="9759601at2"/>
<keyword evidence="4" id="KW-1185">Reference proteome</keyword>
<dbReference type="InterPro" id="IPR003607">
    <property type="entry name" value="HD/PDEase_dom"/>
</dbReference>
<dbReference type="PROSITE" id="PS51831">
    <property type="entry name" value="HD"/>
    <property type="match status" value="1"/>
</dbReference>
<feature type="domain" description="HD" evidence="1">
    <location>
        <begin position="127"/>
        <end position="249"/>
    </location>
</feature>
<dbReference type="AlphaFoldDB" id="A0A1E5L6Z3"/>
<dbReference type="InterPro" id="IPR037522">
    <property type="entry name" value="HD_GYP_dom"/>
</dbReference>
<keyword evidence="3" id="KW-0378">Hydrolase</keyword>
<reference evidence="3 4" key="1">
    <citation type="submission" date="2016-09" db="EMBL/GenBank/DDBJ databases">
        <title>Desulfuribacillus arsenicus sp. nov., an obligately anaerobic, dissimilatory arsenic- and antimonate-reducing bacterium isolated from anoxic sediments.</title>
        <authorList>
            <person name="Abin C.A."/>
            <person name="Hollibaugh J.T."/>
        </authorList>
    </citation>
    <scope>NUCLEOTIDE SEQUENCE [LARGE SCALE GENOMIC DNA]</scope>
    <source>
        <strain evidence="3 4">MLFW-2</strain>
    </source>
</reference>
<dbReference type="RefSeq" id="WP_069701998.1">
    <property type="nucleotide sequence ID" value="NZ_MJAT01000012.1"/>
</dbReference>
<name>A0A1E5L6Z3_9FIRM</name>
<dbReference type="Gene3D" id="1.10.3210.10">
    <property type="entry name" value="Hypothetical protein af1432"/>
    <property type="match status" value="1"/>
</dbReference>
<proteinExistence type="predicted"/>
<feature type="domain" description="HD-GYP" evidence="2">
    <location>
        <begin position="105"/>
        <end position="300"/>
    </location>
</feature>
<organism evidence="3 4">
    <name type="scientific">Desulfuribacillus stibiiarsenatis</name>
    <dbReference type="NCBI Taxonomy" id="1390249"/>
    <lineage>
        <taxon>Bacteria</taxon>
        <taxon>Bacillati</taxon>
        <taxon>Bacillota</taxon>
        <taxon>Desulfuribacillia</taxon>
        <taxon>Desulfuribacillales</taxon>
        <taxon>Desulfuribacillaceae</taxon>
        <taxon>Desulfuribacillus</taxon>
    </lineage>
</organism>
<gene>
    <name evidence="3" type="ORF">BHU72_03845</name>
</gene>
<sequence>MRYVSLDTVEPGHVLARSIYASDSRTLLQQGVHLTVGMINQLRRVGVQMIYIESKYTDDVKIEDVVSEETRRQAMSNLASAVQCVQGGKEINVKDINNTVNNIIDEILKNKEVLLHLSDIRTEDNELFVHSQNVCIMSILIGIKLGLTQTQLKDLAMGAILHDIGKVVKDQAGTQDKKKIPSYASKDDDHTWKGFNLLRKRHDITTVAAHIPLQHHEHIDGTGFPRGIEGAEIQPLAKIVAVANHFDNLISNIAGNEMLLPHEACEIIMGYTNSRFDHKVVVKFLESVALYPTGSSVLLSTGDAGIVINQHNGLPARPIVRVIRKYSQEDQDPEIFEIDLAKETTIFIKRVLA</sequence>
<dbReference type="InterPro" id="IPR006674">
    <property type="entry name" value="HD_domain"/>
</dbReference>
<dbReference type="SMART" id="SM00471">
    <property type="entry name" value="HDc"/>
    <property type="match status" value="1"/>
</dbReference>
<dbReference type="PROSITE" id="PS51832">
    <property type="entry name" value="HD_GYP"/>
    <property type="match status" value="1"/>
</dbReference>
<dbReference type="EMBL" id="MJAT01000012">
    <property type="protein sequence ID" value="OEH85915.1"/>
    <property type="molecule type" value="Genomic_DNA"/>
</dbReference>
<comment type="caution">
    <text evidence="3">The sequence shown here is derived from an EMBL/GenBank/DDBJ whole genome shotgun (WGS) entry which is preliminary data.</text>
</comment>
<dbReference type="STRING" id="1390249.BHU72_03845"/>
<evidence type="ECO:0000313" key="3">
    <source>
        <dbReference type="EMBL" id="OEH85915.1"/>
    </source>
</evidence>
<evidence type="ECO:0000259" key="1">
    <source>
        <dbReference type="PROSITE" id="PS51831"/>
    </source>
</evidence>
<dbReference type="GO" id="GO:0016787">
    <property type="term" value="F:hydrolase activity"/>
    <property type="evidence" value="ECO:0007669"/>
    <property type="project" value="UniProtKB-KW"/>
</dbReference>
<dbReference type="PANTHER" id="PTHR43155:SF2">
    <property type="entry name" value="CYCLIC DI-GMP PHOSPHODIESTERASE PA4108"/>
    <property type="match status" value="1"/>
</dbReference>
<dbReference type="PANTHER" id="PTHR43155">
    <property type="entry name" value="CYCLIC DI-GMP PHOSPHODIESTERASE PA4108-RELATED"/>
    <property type="match status" value="1"/>
</dbReference>
<dbReference type="SUPFAM" id="SSF109604">
    <property type="entry name" value="HD-domain/PDEase-like"/>
    <property type="match status" value="1"/>
</dbReference>
<dbReference type="Proteomes" id="UP000095255">
    <property type="component" value="Unassembled WGS sequence"/>
</dbReference>
<evidence type="ECO:0000259" key="2">
    <source>
        <dbReference type="PROSITE" id="PS51832"/>
    </source>
</evidence>
<protein>
    <submittedName>
        <fullName evidence="3">Metal-dependent phosphohydrolase</fullName>
    </submittedName>
</protein>
<dbReference type="CDD" id="cd00077">
    <property type="entry name" value="HDc"/>
    <property type="match status" value="1"/>
</dbReference>
<accession>A0A1E5L6Z3</accession>
<dbReference type="Pfam" id="PF13487">
    <property type="entry name" value="HD_5"/>
    <property type="match status" value="1"/>
</dbReference>
<evidence type="ECO:0000313" key="4">
    <source>
        <dbReference type="Proteomes" id="UP000095255"/>
    </source>
</evidence>